<protein>
    <submittedName>
        <fullName evidence="2">Uncharacterized protein</fullName>
    </submittedName>
</protein>
<accession>E4YJ28</accession>
<keyword evidence="1" id="KW-0812">Transmembrane</keyword>
<name>E4YJ28_OIKDI</name>
<evidence type="ECO:0000313" key="2">
    <source>
        <dbReference type="EMBL" id="CBY35489.1"/>
    </source>
</evidence>
<proteinExistence type="predicted"/>
<gene>
    <name evidence="2" type="ORF">GSOID_T00027303001</name>
</gene>
<feature type="transmembrane region" description="Helical" evidence="1">
    <location>
        <begin position="6"/>
        <end position="28"/>
    </location>
</feature>
<reference evidence="2" key="1">
    <citation type="journal article" date="2010" name="Science">
        <title>Plasticity of animal genome architecture unmasked by rapid evolution of a pelagic tunicate.</title>
        <authorList>
            <person name="Denoeud F."/>
            <person name="Henriet S."/>
            <person name="Mungpakdee S."/>
            <person name="Aury J.M."/>
            <person name="Da Silva C."/>
            <person name="Brinkmann H."/>
            <person name="Mikhaleva J."/>
            <person name="Olsen L.C."/>
            <person name="Jubin C."/>
            <person name="Canestro C."/>
            <person name="Bouquet J.M."/>
            <person name="Danks G."/>
            <person name="Poulain J."/>
            <person name="Campsteijn C."/>
            <person name="Adamski M."/>
            <person name="Cross I."/>
            <person name="Yadetie F."/>
            <person name="Muffato M."/>
            <person name="Louis A."/>
            <person name="Butcher S."/>
            <person name="Tsagkogeorga G."/>
            <person name="Konrad A."/>
            <person name="Singh S."/>
            <person name="Jensen M.F."/>
            <person name="Cong E.H."/>
            <person name="Eikeseth-Otteraa H."/>
            <person name="Noel B."/>
            <person name="Anthouard V."/>
            <person name="Porcel B.M."/>
            <person name="Kachouri-Lafond R."/>
            <person name="Nishino A."/>
            <person name="Ugolini M."/>
            <person name="Chourrout P."/>
            <person name="Nishida H."/>
            <person name="Aasland R."/>
            <person name="Huzurbazar S."/>
            <person name="Westhof E."/>
            <person name="Delsuc F."/>
            <person name="Lehrach H."/>
            <person name="Reinhardt R."/>
            <person name="Weissenbach J."/>
            <person name="Roy S.W."/>
            <person name="Artiguenave F."/>
            <person name="Postlethwait J.H."/>
            <person name="Manak J.R."/>
            <person name="Thompson E.M."/>
            <person name="Jaillon O."/>
            <person name="Du Pasquier L."/>
            <person name="Boudinot P."/>
            <person name="Liberles D.A."/>
            <person name="Volff J.N."/>
            <person name="Philippe H."/>
            <person name="Lenhard B."/>
            <person name="Roest Crollius H."/>
            <person name="Wincker P."/>
            <person name="Chourrout D."/>
        </authorList>
    </citation>
    <scope>NUCLEOTIDE SEQUENCE [LARGE SCALE GENOMIC DNA]</scope>
</reference>
<feature type="transmembrane region" description="Helical" evidence="1">
    <location>
        <begin position="35"/>
        <end position="54"/>
    </location>
</feature>
<keyword evidence="1" id="KW-1133">Transmembrane helix</keyword>
<sequence>MPRAEISIYLVVAGVIMVPLGFSAVLFVYLTTSHIWMVIPTSVTIGILGTVLAFQECTISNNELDSNESIISTRSTSVDSLAALSLDVPQASVTPHNASPIPLRPQRVKIQPEDQSLDQKEVQRGIENLARRSSDHEIITVSENLTEFPVLVFCFDKMAIDTKEEVILPNVPSIFDHGPVVETKGLRYDSNNFRLLRPFWKKNRFVKSSVTPQQY</sequence>
<organism evidence="2">
    <name type="scientific">Oikopleura dioica</name>
    <name type="common">Tunicate</name>
    <dbReference type="NCBI Taxonomy" id="34765"/>
    <lineage>
        <taxon>Eukaryota</taxon>
        <taxon>Metazoa</taxon>
        <taxon>Chordata</taxon>
        <taxon>Tunicata</taxon>
        <taxon>Appendicularia</taxon>
        <taxon>Copelata</taxon>
        <taxon>Oikopleuridae</taxon>
        <taxon>Oikopleura</taxon>
    </lineage>
</organism>
<keyword evidence="1" id="KW-0472">Membrane</keyword>
<dbReference type="Proteomes" id="UP000011014">
    <property type="component" value="Unassembled WGS sequence"/>
</dbReference>
<evidence type="ECO:0000256" key="1">
    <source>
        <dbReference type="SAM" id="Phobius"/>
    </source>
</evidence>
<dbReference type="AlphaFoldDB" id="E4YJ28"/>
<dbReference type="EMBL" id="FN654635">
    <property type="protein sequence ID" value="CBY35489.1"/>
    <property type="molecule type" value="Genomic_DNA"/>
</dbReference>